<dbReference type="NCBIfam" id="TIGR03317">
    <property type="entry name" value="ygfZ_signature"/>
    <property type="match status" value="1"/>
</dbReference>
<dbReference type="AlphaFoldDB" id="A0A3M0BJK6"/>
<dbReference type="EMBL" id="REFO01000010">
    <property type="protein sequence ID" value="RMA97633.1"/>
    <property type="molecule type" value="Genomic_DNA"/>
</dbReference>
<gene>
    <name evidence="3" type="ORF">CLV39_0253</name>
</gene>
<dbReference type="PANTHER" id="PTHR22602:SF0">
    <property type="entry name" value="TRANSFERASE CAF17, MITOCHONDRIAL-RELATED"/>
    <property type="match status" value="1"/>
</dbReference>
<dbReference type="RefSeq" id="WP_121922410.1">
    <property type="nucleotide sequence ID" value="NZ_REFO01000010.1"/>
</dbReference>
<dbReference type="InterPro" id="IPR006222">
    <property type="entry name" value="GCVT_N"/>
</dbReference>
<reference evidence="3 4" key="1">
    <citation type="submission" date="2018-10" db="EMBL/GenBank/DDBJ databases">
        <title>Genomic Encyclopedia of Archaeal and Bacterial Type Strains, Phase II (KMG-II): from individual species to whole genera.</title>
        <authorList>
            <person name="Goeker M."/>
        </authorList>
    </citation>
    <scope>NUCLEOTIDE SEQUENCE [LARGE SCALE GENOMIC DNA]</scope>
    <source>
        <strain evidence="3 4">VM1</strain>
    </source>
</reference>
<feature type="domain" description="GCVT N-terminal" evidence="2">
    <location>
        <begin position="28"/>
        <end position="136"/>
    </location>
</feature>
<dbReference type="InterPro" id="IPR017703">
    <property type="entry name" value="YgfZ/GCV_T_CS"/>
</dbReference>
<evidence type="ECO:0000313" key="4">
    <source>
        <dbReference type="Proteomes" id="UP000280842"/>
    </source>
</evidence>
<comment type="caution">
    <text evidence="3">The sequence shown here is derived from an EMBL/GenBank/DDBJ whole genome shotgun (WGS) entry which is preliminary data.</text>
</comment>
<dbReference type="PANTHER" id="PTHR22602">
    <property type="entry name" value="TRANSFERASE CAF17, MITOCHONDRIAL-RELATED"/>
    <property type="match status" value="1"/>
</dbReference>
<evidence type="ECO:0000256" key="1">
    <source>
        <dbReference type="ARBA" id="ARBA00022946"/>
    </source>
</evidence>
<dbReference type="Pfam" id="PF01571">
    <property type="entry name" value="GCV_T"/>
    <property type="match status" value="1"/>
</dbReference>
<sequence length="306" mass="35302">MKWIILDRYKIKVYGKKSKLVIKGIAEEHKAFLHNLLTNDINGLKEGFFNYNLRLNGKGYPTQDFFVFNLGDFFILDTEGKASEIIEEFNKLKLSMQVFFEDLTPNYKHIHIFGKDSEEFIKKNFDISLQNFQFKLLDGLIIAKNFLRTGNIGFDVFGNIEQVLNLLDEKDKISNEEFENERIKNCIPKIKKELKEGYLPNESPIFPYAVSLTKGCYIGQEVVARVHYRGNPPRTTAKFTFEGNLKEGEKIFIEDKKVGEITSISPLENVALGYILKAKLSEKEFKTENGNKIKLVEECNLNGKNN</sequence>
<protein>
    <recommendedName>
        <fullName evidence="2">GCVT N-terminal domain-containing protein</fullName>
    </recommendedName>
</protein>
<keyword evidence="4" id="KW-1185">Reference proteome</keyword>
<dbReference type="SUPFAM" id="SSF103025">
    <property type="entry name" value="Folate-binding domain"/>
    <property type="match status" value="1"/>
</dbReference>
<dbReference type="InterPro" id="IPR045179">
    <property type="entry name" value="YgfZ/GcvT"/>
</dbReference>
<evidence type="ECO:0000259" key="2">
    <source>
        <dbReference type="Pfam" id="PF01571"/>
    </source>
</evidence>
<keyword evidence="1" id="KW-0809">Transit peptide</keyword>
<dbReference type="Gene3D" id="3.30.1360.120">
    <property type="entry name" value="Probable tRNA modification gtpase trme, domain 1"/>
    <property type="match status" value="1"/>
</dbReference>
<dbReference type="PIRSF" id="PIRSF006487">
    <property type="entry name" value="GcvT"/>
    <property type="match status" value="1"/>
</dbReference>
<evidence type="ECO:0000313" key="3">
    <source>
        <dbReference type="EMBL" id="RMA97633.1"/>
    </source>
</evidence>
<proteinExistence type="predicted"/>
<dbReference type="InterPro" id="IPR027266">
    <property type="entry name" value="TrmE/GcvT-like"/>
</dbReference>
<dbReference type="GO" id="GO:0016226">
    <property type="term" value="P:iron-sulfur cluster assembly"/>
    <property type="evidence" value="ECO:0007669"/>
    <property type="project" value="TreeGrafter"/>
</dbReference>
<dbReference type="OrthoDB" id="9796287at2"/>
<dbReference type="Proteomes" id="UP000280842">
    <property type="component" value="Unassembled WGS sequence"/>
</dbReference>
<organism evidence="3 4">
    <name type="scientific">Hydrogenothermus marinus</name>
    <dbReference type="NCBI Taxonomy" id="133270"/>
    <lineage>
        <taxon>Bacteria</taxon>
        <taxon>Pseudomonadati</taxon>
        <taxon>Aquificota</taxon>
        <taxon>Aquificia</taxon>
        <taxon>Aquificales</taxon>
        <taxon>Hydrogenothermaceae</taxon>
        <taxon>Hydrogenothermus</taxon>
    </lineage>
</organism>
<name>A0A3M0BJK6_9AQUI</name>
<accession>A0A3M0BJK6</accession>